<feature type="signal peptide" evidence="1">
    <location>
        <begin position="1"/>
        <end position="32"/>
    </location>
</feature>
<gene>
    <name evidence="2" type="ORF">U7230_07260</name>
</gene>
<keyword evidence="1" id="KW-0732">Signal</keyword>
<accession>A0ABZ1C1W0</accession>
<evidence type="ECO:0000313" key="2">
    <source>
        <dbReference type="EMBL" id="WRP18781.1"/>
    </source>
</evidence>
<organism evidence="2 3">
    <name type="scientific">Carboxydichorda subterranea</name>
    <dbReference type="NCBI Taxonomy" id="3109565"/>
    <lineage>
        <taxon>Bacteria</taxon>
        <taxon>Bacillati</taxon>
        <taxon>Bacillota</taxon>
        <taxon>Limnochordia</taxon>
        <taxon>Limnochordales</taxon>
        <taxon>Geochordaceae</taxon>
        <taxon>Carboxydichorda</taxon>
    </lineage>
</organism>
<keyword evidence="3" id="KW-1185">Reference proteome</keyword>
<dbReference type="RefSeq" id="WP_324718053.1">
    <property type="nucleotide sequence ID" value="NZ_CP141615.1"/>
</dbReference>
<reference evidence="2 3" key="1">
    <citation type="journal article" date="2024" name="Front. Microbiol.">
        <title>Novel thermophilic genera Geochorda gen. nov. and Carboxydochorda gen. nov. from the deep terrestrial subsurface reveal the ecophysiological diversity in the class Limnochordia.</title>
        <authorList>
            <person name="Karnachuk O.V."/>
            <person name="Lukina A.P."/>
            <person name="Avakyan M.R."/>
            <person name="Kadnikov V.V."/>
            <person name="Begmatov S."/>
            <person name="Beletsky A.V."/>
            <person name="Vlasova K.G."/>
            <person name="Novikov A.A."/>
            <person name="Shcherbakova V.A."/>
            <person name="Mardanov A.V."/>
            <person name="Ravin N.V."/>
        </authorList>
    </citation>
    <scope>NUCLEOTIDE SEQUENCE [LARGE SCALE GENOMIC DNA]</scope>
    <source>
        <strain evidence="2 3">L945</strain>
    </source>
</reference>
<protein>
    <submittedName>
        <fullName evidence="2">Uncharacterized protein</fullName>
    </submittedName>
</protein>
<evidence type="ECO:0000313" key="3">
    <source>
        <dbReference type="Proteomes" id="UP001332192"/>
    </source>
</evidence>
<evidence type="ECO:0000256" key="1">
    <source>
        <dbReference type="SAM" id="SignalP"/>
    </source>
</evidence>
<dbReference type="EMBL" id="CP141615">
    <property type="protein sequence ID" value="WRP18781.1"/>
    <property type="molecule type" value="Genomic_DNA"/>
</dbReference>
<feature type="chain" id="PRO_5046449111" evidence="1">
    <location>
        <begin position="33"/>
        <end position="230"/>
    </location>
</feature>
<dbReference type="Proteomes" id="UP001332192">
    <property type="component" value="Chromosome"/>
</dbReference>
<proteinExistence type="predicted"/>
<name>A0ABZ1C1W0_9FIRM</name>
<sequence>MEEVGRVCVAWRRWQLAIALAGIALAAVAVQAGPAAASARVSVTLTSEERDAARTLLLGSVSAYFGLGDDVMVELEKEEPRPIGLLTAIYVAAEEKLPVRRVLTIQKARGWGWVHGQGHGKGPKWKAKEKTVVVVDDASVEREAFVRFVYEYYAVPRTQVVVWLDQGLSPDDVILAIHVAKRAHVSVERVVALRTQGLGWRVIAARYHVPWVWYPIEPRARFSASITIDF</sequence>